<reference evidence="10 11" key="1">
    <citation type="submission" date="2018-09" db="EMBL/GenBank/DDBJ databases">
        <title>Profundibacter amoris BAR1 gen. nov., sp. nov., a new member of the Roseobacter clade isolated at Lokis Castle Vent Field on the Arctic Mid-Oceanic Ridge.</title>
        <authorList>
            <person name="Le Moine Bauer S."/>
            <person name="Sjoeberg A.G."/>
            <person name="L'Haridon S."/>
            <person name="Stokke R."/>
            <person name="Roalkvam I."/>
            <person name="Steen I.H."/>
            <person name="Dahle H."/>
        </authorList>
    </citation>
    <scope>NUCLEOTIDE SEQUENCE [LARGE SCALE GENOMIC DNA]</scope>
    <source>
        <strain evidence="10 11">BAR1</strain>
    </source>
</reference>
<comment type="similarity">
    <text evidence="1 4">Belongs to the SIS family. GutQ/KpsF subfamily.</text>
</comment>
<dbReference type="GO" id="GO:1901135">
    <property type="term" value="P:carbohydrate derivative metabolic process"/>
    <property type="evidence" value="ECO:0007669"/>
    <property type="project" value="InterPro"/>
</dbReference>
<dbReference type="GO" id="GO:0005975">
    <property type="term" value="P:carbohydrate metabolic process"/>
    <property type="evidence" value="ECO:0007669"/>
    <property type="project" value="InterPro"/>
</dbReference>
<name>A0A347UK60_9RHOB</name>
<dbReference type="AlphaFoldDB" id="A0A347UK60"/>
<dbReference type="Gene3D" id="3.10.580.10">
    <property type="entry name" value="CBS-domain"/>
    <property type="match status" value="1"/>
</dbReference>
<evidence type="ECO:0000256" key="6">
    <source>
        <dbReference type="PIRSR" id="PIRSR004692-3"/>
    </source>
</evidence>
<dbReference type="FunFam" id="3.40.50.10490:FF:000011">
    <property type="entry name" value="Arabinose 5-phosphate isomerase"/>
    <property type="match status" value="1"/>
</dbReference>
<keyword evidence="10" id="KW-0413">Isomerase</keyword>
<accession>A0A347UK60</accession>
<dbReference type="RefSeq" id="WP_118943890.1">
    <property type="nucleotide sequence ID" value="NZ_CP032125.1"/>
</dbReference>
<dbReference type="Pfam" id="PF01380">
    <property type="entry name" value="SIS"/>
    <property type="match status" value="1"/>
</dbReference>
<dbReference type="InterPro" id="IPR000644">
    <property type="entry name" value="CBS_dom"/>
</dbReference>
<sequence length="333" mass="35060">MKKTVDPLSSVTQALTHFQNGLGQMQEALSSPDLSAAVAGAADLIFNMKGRLILSGIGKSGHIARKLAATFASTGTPAFFVHASEASHGDLGMIQGDDVLLLLSWSGETREMADIIAYGIRFDVPIIGITGRTGSTLASKSRFPLVLPKAAEACPHNLAPTTSTLLQLAMGDALAVTLLQMRGFTEESFRNFHPGGKLGSALMPVRDIMHKGDELPLVPLDAPVIEVISEISAKGFGIVGMQNADGSLAGVITDGDIRRYLESNASGTLQSVIGEARAGMLMTKGGITIEPDRLCARALNVMQTKRITAAFVMEADRPVGLITVHQLLQMGVA</sequence>
<evidence type="ECO:0000256" key="7">
    <source>
        <dbReference type="PROSITE-ProRule" id="PRU00703"/>
    </source>
</evidence>
<dbReference type="KEGG" id="pamo:BAR1_15635"/>
<evidence type="ECO:0000256" key="1">
    <source>
        <dbReference type="ARBA" id="ARBA00008165"/>
    </source>
</evidence>
<feature type="site" description="Catalytically relevant" evidence="6">
    <location>
        <position position="152"/>
    </location>
</feature>
<keyword evidence="5" id="KW-0862">Zinc</keyword>
<dbReference type="GO" id="GO:0019146">
    <property type="term" value="F:arabinose-5-phosphate isomerase activity"/>
    <property type="evidence" value="ECO:0007669"/>
    <property type="project" value="UniProtKB-ARBA"/>
</dbReference>
<dbReference type="OrthoDB" id="9762536at2"/>
<protein>
    <submittedName>
        <fullName evidence="10">KpsF/GutQ family sugar-phosphate isomerase</fullName>
    </submittedName>
</protein>
<dbReference type="NCBIfam" id="TIGR00393">
    <property type="entry name" value="kpsF"/>
    <property type="match status" value="1"/>
</dbReference>
<feature type="site" description="Catalytically relevant" evidence="6">
    <location>
        <position position="193"/>
    </location>
</feature>
<dbReference type="SUPFAM" id="SSF53697">
    <property type="entry name" value="SIS domain"/>
    <property type="match status" value="1"/>
</dbReference>
<dbReference type="InterPro" id="IPR050986">
    <property type="entry name" value="GutQ/KpsF_isomerases"/>
</dbReference>
<gene>
    <name evidence="10" type="ORF">BAR1_15635</name>
</gene>
<dbReference type="InterPro" id="IPR046348">
    <property type="entry name" value="SIS_dom_sf"/>
</dbReference>
<organism evidence="10 11">
    <name type="scientific">Profundibacter amoris</name>
    <dbReference type="NCBI Taxonomy" id="2171755"/>
    <lineage>
        <taxon>Bacteria</taxon>
        <taxon>Pseudomonadati</taxon>
        <taxon>Pseudomonadota</taxon>
        <taxon>Alphaproteobacteria</taxon>
        <taxon>Rhodobacterales</taxon>
        <taxon>Paracoccaceae</taxon>
        <taxon>Profundibacter</taxon>
    </lineage>
</organism>
<dbReference type="InterPro" id="IPR004800">
    <property type="entry name" value="KdsD/KpsF-type"/>
</dbReference>
<evidence type="ECO:0000256" key="5">
    <source>
        <dbReference type="PIRSR" id="PIRSR004692-2"/>
    </source>
</evidence>
<feature type="site" description="Catalytically relevant" evidence="6">
    <location>
        <position position="111"/>
    </location>
</feature>
<dbReference type="SMART" id="SM00116">
    <property type="entry name" value="CBS"/>
    <property type="match status" value="2"/>
</dbReference>
<evidence type="ECO:0000313" key="11">
    <source>
        <dbReference type="Proteomes" id="UP000261704"/>
    </source>
</evidence>
<dbReference type="Gene3D" id="3.40.50.10490">
    <property type="entry name" value="Glucose-6-phosphate isomerase like protein, domain 1"/>
    <property type="match status" value="1"/>
</dbReference>
<dbReference type="Pfam" id="PF00571">
    <property type="entry name" value="CBS"/>
    <property type="match status" value="2"/>
</dbReference>
<evidence type="ECO:0000313" key="10">
    <source>
        <dbReference type="EMBL" id="AXX99238.1"/>
    </source>
</evidence>
<evidence type="ECO:0000256" key="2">
    <source>
        <dbReference type="ARBA" id="ARBA00022737"/>
    </source>
</evidence>
<dbReference type="GO" id="GO:0046872">
    <property type="term" value="F:metal ion binding"/>
    <property type="evidence" value="ECO:0007669"/>
    <property type="project" value="UniProtKB-KW"/>
</dbReference>
<dbReference type="PANTHER" id="PTHR42745:SF1">
    <property type="entry name" value="ARABINOSE 5-PHOSPHATE ISOMERASE KDSD"/>
    <property type="match status" value="1"/>
</dbReference>
<keyword evidence="11" id="KW-1185">Reference proteome</keyword>
<dbReference type="SUPFAM" id="SSF54631">
    <property type="entry name" value="CBS-domain pair"/>
    <property type="match status" value="1"/>
</dbReference>
<feature type="domain" description="CBS" evidence="8">
    <location>
        <begin position="209"/>
        <end position="267"/>
    </location>
</feature>
<dbReference type="Proteomes" id="UP000261704">
    <property type="component" value="Chromosome"/>
</dbReference>
<keyword evidence="3 7" id="KW-0129">CBS domain</keyword>
<keyword evidence="5" id="KW-0479">Metal-binding</keyword>
<evidence type="ECO:0000259" key="8">
    <source>
        <dbReference type="PROSITE" id="PS51371"/>
    </source>
</evidence>
<dbReference type="PIRSF" id="PIRSF004692">
    <property type="entry name" value="KdsD_KpsF"/>
    <property type="match status" value="1"/>
</dbReference>
<dbReference type="InterPro" id="IPR046342">
    <property type="entry name" value="CBS_dom_sf"/>
</dbReference>
<proteinExistence type="inferred from homology"/>
<feature type="binding site" evidence="5">
    <location>
        <position position="82"/>
    </location>
    <ligand>
        <name>Zn(2+)</name>
        <dbReference type="ChEBI" id="CHEBI:29105"/>
    </ligand>
</feature>
<feature type="domain" description="CBS" evidence="8">
    <location>
        <begin position="282"/>
        <end position="333"/>
    </location>
</feature>
<dbReference type="InterPro" id="IPR001347">
    <property type="entry name" value="SIS_dom"/>
</dbReference>
<dbReference type="CDD" id="cd05014">
    <property type="entry name" value="SIS_Kpsf"/>
    <property type="match status" value="1"/>
</dbReference>
<feature type="site" description="Catalytically relevant" evidence="6">
    <location>
        <position position="59"/>
    </location>
</feature>
<dbReference type="PROSITE" id="PS51464">
    <property type="entry name" value="SIS"/>
    <property type="match status" value="1"/>
</dbReference>
<dbReference type="PANTHER" id="PTHR42745">
    <property type="match status" value="1"/>
</dbReference>
<dbReference type="EMBL" id="CP032125">
    <property type="protein sequence ID" value="AXX99238.1"/>
    <property type="molecule type" value="Genomic_DNA"/>
</dbReference>
<evidence type="ECO:0000256" key="4">
    <source>
        <dbReference type="PIRNR" id="PIRNR004692"/>
    </source>
</evidence>
<dbReference type="InterPro" id="IPR035474">
    <property type="entry name" value="SIS_Kpsf"/>
</dbReference>
<dbReference type="CDD" id="cd04604">
    <property type="entry name" value="CBS_pair_SIS_assoc"/>
    <property type="match status" value="1"/>
</dbReference>
<keyword evidence="2" id="KW-0677">Repeat</keyword>
<dbReference type="GO" id="GO:0097367">
    <property type="term" value="F:carbohydrate derivative binding"/>
    <property type="evidence" value="ECO:0007669"/>
    <property type="project" value="InterPro"/>
</dbReference>
<dbReference type="PROSITE" id="PS51371">
    <property type="entry name" value="CBS"/>
    <property type="match status" value="2"/>
</dbReference>
<feature type="domain" description="SIS" evidence="9">
    <location>
        <begin position="41"/>
        <end position="184"/>
    </location>
</feature>
<evidence type="ECO:0000256" key="3">
    <source>
        <dbReference type="ARBA" id="ARBA00023122"/>
    </source>
</evidence>
<evidence type="ECO:0000259" key="9">
    <source>
        <dbReference type="PROSITE" id="PS51464"/>
    </source>
</evidence>